<dbReference type="RefSeq" id="WP_394321635.1">
    <property type="nucleotide sequence ID" value="NZ_JBHMQU010000097.1"/>
</dbReference>
<feature type="region of interest" description="Disordered" evidence="5">
    <location>
        <begin position="17"/>
        <end position="48"/>
    </location>
</feature>
<accession>A0ABV6TC20</accession>
<dbReference type="SUPFAM" id="SSF46626">
    <property type="entry name" value="Cytochrome c"/>
    <property type="match status" value="1"/>
</dbReference>
<keyword evidence="9" id="KW-1185">Reference proteome</keyword>
<keyword evidence="2 4" id="KW-0479">Metal-binding</keyword>
<dbReference type="PROSITE" id="PS51007">
    <property type="entry name" value="CYTC"/>
    <property type="match status" value="1"/>
</dbReference>
<keyword evidence="6" id="KW-0732">Signal</keyword>
<dbReference type="InterPro" id="IPR009056">
    <property type="entry name" value="Cyt_c-like_dom"/>
</dbReference>
<evidence type="ECO:0000256" key="2">
    <source>
        <dbReference type="ARBA" id="ARBA00022723"/>
    </source>
</evidence>
<name>A0ABV6TC20_9RHOB</name>
<feature type="domain" description="Cytochrome c" evidence="7">
    <location>
        <begin position="70"/>
        <end position="149"/>
    </location>
</feature>
<dbReference type="Pfam" id="PF13442">
    <property type="entry name" value="Cytochrome_CBB3"/>
    <property type="match status" value="1"/>
</dbReference>
<comment type="caution">
    <text evidence="8">The sequence shown here is derived from an EMBL/GenBank/DDBJ whole genome shotgun (WGS) entry which is preliminary data.</text>
</comment>
<evidence type="ECO:0000313" key="9">
    <source>
        <dbReference type="Proteomes" id="UP001589920"/>
    </source>
</evidence>
<dbReference type="Gene3D" id="1.10.760.10">
    <property type="entry name" value="Cytochrome c-like domain"/>
    <property type="match status" value="1"/>
</dbReference>
<gene>
    <name evidence="8" type="ORF">ACFHYO_15700</name>
</gene>
<dbReference type="InterPro" id="IPR036909">
    <property type="entry name" value="Cyt_c-like_dom_sf"/>
</dbReference>
<reference evidence="8 9" key="1">
    <citation type="submission" date="2024-09" db="EMBL/GenBank/DDBJ databases">
        <authorList>
            <person name="Sun Q."/>
            <person name="Mori K."/>
        </authorList>
    </citation>
    <scope>NUCLEOTIDE SEQUENCE [LARGE SCALE GENOMIC DNA]</scope>
    <source>
        <strain evidence="8 9">KCTC 42086</strain>
    </source>
</reference>
<dbReference type="EMBL" id="JBHMQU010000097">
    <property type="protein sequence ID" value="MFC0813543.1"/>
    <property type="molecule type" value="Genomic_DNA"/>
</dbReference>
<evidence type="ECO:0000256" key="1">
    <source>
        <dbReference type="ARBA" id="ARBA00022617"/>
    </source>
</evidence>
<evidence type="ECO:0000256" key="5">
    <source>
        <dbReference type="SAM" id="MobiDB-lite"/>
    </source>
</evidence>
<keyword evidence="1 4" id="KW-0349">Heme</keyword>
<proteinExistence type="predicted"/>
<dbReference type="PANTHER" id="PTHR35008:SF4">
    <property type="entry name" value="BLL4482 PROTEIN"/>
    <property type="match status" value="1"/>
</dbReference>
<organism evidence="8 9">
    <name type="scientific">Paracoccus panacisoli</name>
    <dbReference type="NCBI Taxonomy" id="1510163"/>
    <lineage>
        <taxon>Bacteria</taxon>
        <taxon>Pseudomonadati</taxon>
        <taxon>Pseudomonadota</taxon>
        <taxon>Alphaproteobacteria</taxon>
        <taxon>Rhodobacterales</taxon>
        <taxon>Paracoccaceae</taxon>
        <taxon>Paracoccus</taxon>
    </lineage>
</organism>
<evidence type="ECO:0000256" key="6">
    <source>
        <dbReference type="SAM" id="SignalP"/>
    </source>
</evidence>
<dbReference type="InterPro" id="IPR051459">
    <property type="entry name" value="Cytochrome_c-type_DH"/>
</dbReference>
<dbReference type="Proteomes" id="UP001589920">
    <property type="component" value="Unassembled WGS sequence"/>
</dbReference>
<sequence>MRFPTLLAALALAAAPAPATAQEPVNDNSSAPQTSAPSPTATGDGAPAAEIKTFQPTPFESRLFQDPDKITQIEGEDIYRALCAGCHMPDAKGAVGAGKFPALAGNENLIVGDYPVSVIVNGLHGMPPFRQVLDDQQILAVVEYLQGTLEDTEVFPPTLETVQAAREAAGPLPE</sequence>
<evidence type="ECO:0000256" key="4">
    <source>
        <dbReference type="PROSITE-ProRule" id="PRU00433"/>
    </source>
</evidence>
<protein>
    <submittedName>
        <fullName evidence="8">C-type cytochrome</fullName>
    </submittedName>
</protein>
<feature type="compositionally biased region" description="Low complexity" evidence="5">
    <location>
        <begin position="29"/>
        <end position="42"/>
    </location>
</feature>
<feature type="chain" id="PRO_5046476794" evidence="6">
    <location>
        <begin position="22"/>
        <end position="174"/>
    </location>
</feature>
<feature type="signal peptide" evidence="6">
    <location>
        <begin position="1"/>
        <end position="21"/>
    </location>
</feature>
<evidence type="ECO:0000313" key="8">
    <source>
        <dbReference type="EMBL" id="MFC0813543.1"/>
    </source>
</evidence>
<keyword evidence="3 4" id="KW-0408">Iron</keyword>
<dbReference type="PANTHER" id="PTHR35008">
    <property type="entry name" value="BLL4482 PROTEIN-RELATED"/>
    <property type="match status" value="1"/>
</dbReference>
<evidence type="ECO:0000259" key="7">
    <source>
        <dbReference type="PROSITE" id="PS51007"/>
    </source>
</evidence>
<evidence type="ECO:0000256" key="3">
    <source>
        <dbReference type="ARBA" id="ARBA00023004"/>
    </source>
</evidence>